<organism evidence="4 5">
    <name type="scientific">Corynespora cassiicola Philippines</name>
    <dbReference type="NCBI Taxonomy" id="1448308"/>
    <lineage>
        <taxon>Eukaryota</taxon>
        <taxon>Fungi</taxon>
        <taxon>Dikarya</taxon>
        <taxon>Ascomycota</taxon>
        <taxon>Pezizomycotina</taxon>
        <taxon>Dothideomycetes</taxon>
        <taxon>Pleosporomycetidae</taxon>
        <taxon>Pleosporales</taxon>
        <taxon>Corynesporascaceae</taxon>
        <taxon>Corynespora</taxon>
    </lineage>
</organism>
<dbReference type="GO" id="GO:0006506">
    <property type="term" value="P:GPI anchor biosynthetic process"/>
    <property type="evidence" value="ECO:0007669"/>
    <property type="project" value="InterPro"/>
</dbReference>
<keyword evidence="5" id="KW-1185">Reference proteome</keyword>
<dbReference type="Proteomes" id="UP000240883">
    <property type="component" value="Unassembled WGS sequence"/>
</dbReference>
<dbReference type="GO" id="GO:0005783">
    <property type="term" value="C:endoplasmic reticulum"/>
    <property type="evidence" value="ECO:0007669"/>
    <property type="project" value="TreeGrafter"/>
</dbReference>
<feature type="transmembrane region" description="Helical" evidence="3">
    <location>
        <begin position="518"/>
        <end position="539"/>
    </location>
</feature>
<dbReference type="EMBL" id="KZ678137">
    <property type="protein sequence ID" value="PSN65300.1"/>
    <property type="molecule type" value="Genomic_DNA"/>
</dbReference>
<evidence type="ECO:0000256" key="3">
    <source>
        <dbReference type="SAM" id="Phobius"/>
    </source>
</evidence>
<evidence type="ECO:0000256" key="2">
    <source>
        <dbReference type="SAM" id="MobiDB-lite"/>
    </source>
</evidence>
<dbReference type="GO" id="GO:0016020">
    <property type="term" value="C:membrane"/>
    <property type="evidence" value="ECO:0007669"/>
    <property type="project" value="GOC"/>
</dbReference>
<keyword evidence="1 3" id="KW-0472">Membrane</keyword>
<evidence type="ECO:0000313" key="5">
    <source>
        <dbReference type="Proteomes" id="UP000240883"/>
    </source>
</evidence>
<feature type="transmembrane region" description="Helical" evidence="3">
    <location>
        <begin position="7"/>
        <end position="28"/>
    </location>
</feature>
<feature type="region of interest" description="Disordered" evidence="2">
    <location>
        <begin position="423"/>
        <end position="443"/>
    </location>
</feature>
<dbReference type="InterPro" id="IPR033308">
    <property type="entry name" value="PGAP5/Cdc1/Ted1"/>
</dbReference>
<dbReference type="SUPFAM" id="SSF56300">
    <property type="entry name" value="Metallo-dependent phosphatases"/>
    <property type="match status" value="1"/>
</dbReference>
<dbReference type="PANTHER" id="PTHR13315">
    <property type="entry name" value="METALLO PHOSPHOESTERASE RELATED"/>
    <property type="match status" value="1"/>
</dbReference>
<evidence type="ECO:0008006" key="6">
    <source>
        <dbReference type="Google" id="ProtNLM"/>
    </source>
</evidence>
<protein>
    <recommendedName>
        <fullName evidence="6">Calcineurin-like phosphoesterase domain-containing protein</fullName>
    </recommendedName>
</protein>
<dbReference type="STRING" id="1448308.A0A2T2NIS5"/>
<evidence type="ECO:0000256" key="1">
    <source>
        <dbReference type="ARBA" id="ARBA00023136"/>
    </source>
</evidence>
<evidence type="ECO:0000313" key="4">
    <source>
        <dbReference type="EMBL" id="PSN65300.1"/>
    </source>
</evidence>
<dbReference type="AlphaFoldDB" id="A0A2T2NIS5"/>
<proteinExistence type="predicted"/>
<sequence>MQFSRFIFYVALLLAPVAFVGTTWLYLYPVLHGCGFPQPPRGSVRAPFRLLALGDPQLEGDSSLPDPTRPSFPSLKYFKSDMRNAGSWRRRRQMIKQTWPGVRRDALKWLEGLRKRLDLWGNDLYLAHIVRSLRWWTGPSHVAVLGDLLGSQWVSDGEFERRAGRYWDTVFKGMERVPDEIMLGDREKEVQGRKWGGTLEVLGDDKRWENRVINIVGNHDIGYAGDIDEGRVKRFEKAFGSVNWDIVFTLPAANGPEVEAKDAAALRIVVLNSMNLDTPAWSSELQRETYDFLNYLVTSSRPVEDKTHATILLTHIPLLKEPGICVDSPYFDFFESGQGVREQNMLSDYASKVVLESIFGLSQNHEVDGQGFGRRGIIIDGHDHEGCDVLHWIKQPGIPSRCPEDAQSIQLTASESVVDLLASGNHTDSDASDSQPEEPWSPKWEALRYPHPPLMTAPNGECVELQHVPSMREITLRSMMGDFSGYAGFLSAWFDESAGEKGEWQLEFNTCGAGVQHWWWAVHIIDLVLVAFLVVGSLVRLSEVKPKALVPSDAAETALLGDAGVVKPQKK</sequence>
<keyword evidence="3" id="KW-0812">Transmembrane</keyword>
<keyword evidence="3" id="KW-1133">Transmembrane helix</keyword>
<accession>A0A2T2NIS5</accession>
<reference evidence="4 5" key="1">
    <citation type="journal article" date="2018" name="Front. Microbiol.">
        <title>Genome-Wide Analysis of Corynespora cassiicola Leaf Fall Disease Putative Effectors.</title>
        <authorList>
            <person name="Lopez D."/>
            <person name="Ribeiro S."/>
            <person name="Label P."/>
            <person name="Fumanal B."/>
            <person name="Venisse J.S."/>
            <person name="Kohler A."/>
            <person name="de Oliveira R.R."/>
            <person name="Labutti K."/>
            <person name="Lipzen A."/>
            <person name="Lail K."/>
            <person name="Bauer D."/>
            <person name="Ohm R.A."/>
            <person name="Barry K.W."/>
            <person name="Spatafora J."/>
            <person name="Grigoriev I.V."/>
            <person name="Martin F.M."/>
            <person name="Pujade-Renaud V."/>
        </authorList>
    </citation>
    <scope>NUCLEOTIDE SEQUENCE [LARGE SCALE GENOMIC DNA]</scope>
    <source>
        <strain evidence="4 5">Philippines</strain>
    </source>
</reference>
<dbReference type="PANTHER" id="PTHR13315:SF1">
    <property type="entry name" value="PROTEIN TED1"/>
    <property type="match status" value="1"/>
</dbReference>
<dbReference type="OrthoDB" id="9984693at2759"/>
<dbReference type="InterPro" id="IPR029052">
    <property type="entry name" value="Metallo-depent_PP-like"/>
</dbReference>
<name>A0A2T2NIS5_CORCC</name>
<gene>
    <name evidence="4" type="ORF">BS50DRAFT_55043</name>
</gene>